<organism evidence="2 3">
    <name type="scientific">Mytilus coruscus</name>
    <name type="common">Sea mussel</name>
    <dbReference type="NCBI Taxonomy" id="42192"/>
    <lineage>
        <taxon>Eukaryota</taxon>
        <taxon>Metazoa</taxon>
        <taxon>Spiralia</taxon>
        <taxon>Lophotrochozoa</taxon>
        <taxon>Mollusca</taxon>
        <taxon>Bivalvia</taxon>
        <taxon>Autobranchia</taxon>
        <taxon>Pteriomorphia</taxon>
        <taxon>Mytilida</taxon>
        <taxon>Mytiloidea</taxon>
        <taxon>Mytilidae</taxon>
        <taxon>Mytilinae</taxon>
        <taxon>Mytilus</taxon>
    </lineage>
</organism>
<accession>A0A6J8AF36</accession>
<keyword evidence="3" id="KW-1185">Reference proteome</keyword>
<gene>
    <name evidence="2" type="ORF">MCOR_6765</name>
</gene>
<dbReference type="OrthoDB" id="5419617at2759"/>
<protein>
    <submittedName>
        <fullName evidence="2">Uncharacterized protein</fullName>
    </submittedName>
</protein>
<evidence type="ECO:0000313" key="3">
    <source>
        <dbReference type="Proteomes" id="UP000507470"/>
    </source>
</evidence>
<dbReference type="EMBL" id="CACVKT020001266">
    <property type="protein sequence ID" value="CAC5366485.1"/>
    <property type="molecule type" value="Genomic_DNA"/>
</dbReference>
<evidence type="ECO:0000256" key="1">
    <source>
        <dbReference type="SAM" id="MobiDB-lite"/>
    </source>
</evidence>
<evidence type="ECO:0000313" key="2">
    <source>
        <dbReference type="EMBL" id="CAC5366485.1"/>
    </source>
</evidence>
<dbReference type="Proteomes" id="UP000507470">
    <property type="component" value="Unassembled WGS sequence"/>
</dbReference>
<dbReference type="AlphaFoldDB" id="A0A6J8AF36"/>
<feature type="region of interest" description="Disordered" evidence="1">
    <location>
        <begin position="169"/>
        <end position="194"/>
    </location>
</feature>
<feature type="compositionally biased region" description="Basic and acidic residues" evidence="1">
    <location>
        <begin position="172"/>
        <end position="184"/>
    </location>
</feature>
<name>A0A6J8AF36_MYTCO</name>
<proteinExistence type="predicted"/>
<sequence>MKQYKLTTKRHIKESYEQPKNESRINIQEHISIARKTLYSLILVELNGKGGLNPKTAYKIYQAYVLSRLLYGLEILPLNLKHIGELRQFHIKSIRCFQSPPIRTSTSAVHLLIGAIPIEAELHKRQHCTTLAQEMNSCPETITQIENLSREDSTNASCSEQKKKKCQTEQLVDEKEFKDDDRQPRNNRISTTPQ</sequence>
<reference evidence="2 3" key="1">
    <citation type="submission" date="2020-06" db="EMBL/GenBank/DDBJ databases">
        <authorList>
            <person name="Li R."/>
            <person name="Bekaert M."/>
        </authorList>
    </citation>
    <scope>NUCLEOTIDE SEQUENCE [LARGE SCALE GENOMIC DNA]</scope>
    <source>
        <strain evidence="3">wild</strain>
    </source>
</reference>